<reference evidence="2" key="1">
    <citation type="journal article" date="2020" name="J. Eukaryot. Microbiol.">
        <title>De novo Sequencing, Assembly and Annotation of the Transcriptome for the Free-Living Testate Amoeba Arcella intermedia.</title>
        <authorList>
            <person name="Ribeiro G.M."/>
            <person name="Porfirio-Sousa A.L."/>
            <person name="Maurer-Alcala X.X."/>
            <person name="Katz L.A."/>
            <person name="Lahr D.J.G."/>
        </authorList>
    </citation>
    <scope>NUCLEOTIDE SEQUENCE</scope>
</reference>
<dbReference type="Gene3D" id="3.90.640.10">
    <property type="entry name" value="Actin, Chain A, domain 4"/>
    <property type="match status" value="1"/>
</dbReference>
<evidence type="ECO:0008006" key="3">
    <source>
        <dbReference type="Google" id="ProtNLM"/>
    </source>
</evidence>
<dbReference type="PRINTS" id="PR00190">
    <property type="entry name" value="ACTIN"/>
</dbReference>
<dbReference type="Pfam" id="PF00022">
    <property type="entry name" value="Actin"/>
    <property type="match status" value="1"/>
</dbReference>
<dbReference type="PANTHER" id="PTHR11937">
    <property type="entry name" value="ACTIN"/>
    <property type="match status" value="1"/>
</dbReference>
<dbReference type="InterPro" id="IPR004000">
    <property type="entry name" value="Actin"/>
</dbReference>
<dbReference type="Gene3D" id="3.30.420.40">
    <property type="match status" value="2"/>
</dbReference>
<evidence type="ECO:0000313" key="2">
    <source>
        <dbReference type="EMBL" id="NDV34163.1"/>
    </source>
</evidence>
<accession>A0A6B2LAT3</accession>
<dbReference type="AlphaFoldDB" id="A0A6B2LAT3"/>
<dbReference type="EMBL" id="GIBP01005194">
    <property type="protein sequence ID" value="NDV34163.1"/>
    <property type="molecule type" value="Transcribed_RNA"/>
</dbReference>
<sequence>MDHPIKRGRVVRWEGVQQLWTRAFQHLRTSPTDQPILITQPTSMTSSDREKTMQMLFEDLEVPAMYLALQPMLSLFAYGHTTGISVDIGAEVSHCVPIFNCSPLHYAAMSSDIAGNDLDEAMLVMLQGRFPKEAISVETARDVKERLCCVAQSYEEVLWGDGAKEEKLFQLPSGDVVSIGRERFLCSEVLFSYSDLGKKTLKLPELVSEAIGRLDIDVRGEMMGSVFLSGGTSLVPGLAERVKREIQRKRRWEALRVFAHKERKHSAWIGGAMLASLPFMTNMWVPIDDYNEVGPLLVHRKCY</sequence>
<dbReference type="SMART" id="SM00268">
    <property type="entry name" value="ACTIN"/>
    <property type="match status" value="1"/>
</dbReference>
<comment type="similarity">
    <text evidence="1">Belongs to the actin family.</text>
</comment>
<organism evidence="2">
    <name type="scientific">Arcella intermedia</name>
    <dbReference type="NCBI Taxonomy" id="1963864"/>
    <lineage>
        <taxon>Eukaryota</taxon>
        <taxon>Amoebozoa</taxon>
        <taxon>Tubulinea</taxon>
        <taxon>Elardia</taxon>
        <taxon>Arcellinida</taxon>
        <taxon>Sphaerothecina</taxon>
        <taxon>Arcellidae</taxon>
        <taxon>Arcella</taxon>
    </lineage>
</organism>
<protein>
    <recommendedName>
        <fullName evidence="3">Actin</fullName>
    </recommendedName>
</protein>
<evidence type="ECO:0000256" key="1">
    <source>
        <dbReference type="RuleBase" id="RU000487"/>
    </source>
</evidence>
<dbReference type="InterPro" id="IPR043129">
    <property type="entry name" value="ATPase_NBD"/>
</dbReference>
<proteinExistence type="inferred from homology"/>
<dbReference type="SUPFAM" id="SSF53067">
    <property type="entry name" value="Actin-like ATPase domain"/>
    <property type="match status" value="2"/>
</dbReference>
<name>A0A6B2LAT3_9EUKA</name>